<dbReference type="OrthoDB" id="277191at2759"/>
<gene>
    <name evidence="11" type="ORF">RirG_069800</name>
</gene>
<evidence type="ECO:0000256" key="2">
    <source>
        <dbReference type="ARBA" id="ARBA00004305"/>
    </source>
</evidence>
<evidence type="ECO:0000259" key="9">
    <source>
        <dbReference type="Pfam" id="PF00675"/>
    </source>
</evidence>
<evidence type="ECO:0000259" key="10">
    <source>
        <dbReference type="Pfam" id="PF05193"/>
    </source>
</evidence>
<evidence type="ECO:0000256" key="6">
    <source>
        <dbReference type="ARBA" id="ARBA00030006"/>
    </source>
</evidence>
<dbReference type="GO" id="GO:0046872">
    <property type="term" value="F:metal ion binding"/>
    <property type="evidence" value="ECO:0007669"/>
    <property type="project" value="InterPro"/>
</dbReference>
<dbReference type="GO" id="GO:0006627">
    <property type="term" value="P:protein processing involved in protein targeting to mitochondrion"/>
    <property type="evidence" value="ECO:0007669"/>
    <property type="project" value="TreeGrafter"/>
</dbReference>
<dbReference type="Proteomes" id="UP000022910">
    <property type="component" value="Unassembled WGS sequence"/>
</dbReference>
<comment type="caution">
    <text evidence="11">The sequence shown here is derived from an EMBL/GenBank/DDBJ whole genome shotgun (WGS) entry which is preliminary data.</text>
</comment>
<evidence type="ECO:0000256" key="5">
    <source>
        <dbReference type="ARBA" id="ARBA00023128"/>
    </source>
</evidence>
<evidence type="ECO:0000313" key="12">
    <source>
        <dbReference type="Proteomes" id="UP000022910"/>
    </source>
</evidence>
<dbReference type="PANTHER" id="PTHR11851:SF49">
    <property type="entry name" value="MITOCHONDRIAL-PROCESSING PEPTIDASE SUBUNIT ALPHA"/>
    <property type="match status" value="1"/>
</dbReference>
<evidence type="ECO:0000256" key="3">
    <source>
        <dbReference type="ARBA" id="ARBA00007261"/>
    </source>
</evidence>
<feature type="domain" description="Peptidase M16 C-terminal" evidence="10">
    <location>
        <begin position="239"/>
        <end position="464"/>
    </location>
</feature>
<dbReference type="AlphaFoldDB" id="A0A015JYD7"/>
<dbReference type="PROSITE" id="PS00143">
    <property type="entry name" value="INSULINASE"/>
    <property type="match status" value="1"/>
</dbReference>
<evidence type="ECO:0000313" key="11">
    <source>
        <dbReference type="EMBL" id="EXX72385.1"/>
    </source>
</evidence>
<proteinExistence type="inferred from homology"/>
<dbReference type="Pfam" id="PF00675">
    <property type="entry name" value="Peptidase_M16"/>
    <property type="match status" value="1"/>
</dbReference>
<comment type="function">
    <text evidence="1">Substrate recognition and binding subunit of the essential mitochondrial processing protease (MPP), which cleaves the mitochondrial sequence off newly imported precursors proteins.</text>
</comment>
<organism evidence="11 12">
    <name type="scientific">Rhizophagus irregularis (strain DAOM 197198w)</name>
    <name type="common">Glomus intraradices</name>
    <dbReference type="NCBI Taxonomy" id="1432141"/>
    <lineage>
        <taxon>Eukaryota</taxon>
        <taxon>Fungi</taxon>
        <taxon>Fungi incertae sedis</taxon>
        <taxon>Mucoromycota</taxon>
        <taxon>Glomeromycotina</taxon>
        <taxon>Glomeromycetes</taxon>
        <taxon>Glomerales</taxon>
        <taxon>Glomeraceae</taxon>
        <taxon>Rhizophagus</taxon>
    </lineage>
</organism>
<dbReference type="FunFam" id="3.30.830.10:FF:000023">
    <property type="entry name" value="Mitochondrial processing peptidase alpha subunit"/>
    <property type="match status" value="1"/>
</dbReference>
<comment type="subcellular location">
    <subcellularLocation>
        <location evidence="2">Mitochondrion matrix</location>
    </subcellularLocation>
</comment>
<dbReference type="SUPFAM" id="SSF63411">
    <property type="entry name" value="LuxS/MPP-like metallohydrolase"/>
    <property type="match status" value="2"/>
</dbReference>
<dbReference type="Pfam" id="PF05193">
    <property type="entry name" value="Peptidase_M16_C"/>
    <property type="match status" value="1"/>
</dbReference>
<evidence type="ECO:0000256" key="8">
    <source>
        <dbReference type="RuleBase" id="RU004447"/>
    </source>
</evidence>
<dbReference type="PANTHER" id="PTHR11851">
    <property type="entry name" value="METALLOPROTEASE"/>
    <property type="match status" value="1"/>
</dbReference>
<dbReference type="STRING" id="1432141.A0A015JYD7"/>
<feature type="domain" description="Peptidase M16 N-terminal" evidence="9">
    <location>
        <begin position="85"/>
        <end position="232"/>
    </location>
</feature>
<dbReference type="EMBL" id="JEMT01015454">
    <property type="protein sequence ID" value="EXX72385.1"/>
    <property type="molecule type" value="Genomic_DNA"/>
</dbReference>
<dbReference type="InterPro" id="IPR011249">
    <property type="entry name" value="Metalloenz_LuxS/M16"/>
</dbReference>
<reference evidence="11 12" key="1">
    <citation type="submission" date="2014-02" db="EMBL/GenBank/DDBJ databases">
        <title>Single nucleus genome sequencing reveals high similarity among nuclei of an endomycorrhizal fungus.</title>
        <authorList>
            <person name="Lin K."/>
            <person name="Geurts R."/>
            <person name="Zhang Z."/>
            <person name="Limpens E."/>
            <person name="Saunders D.G."/>
            <person name="Mu D."/>
            <person name="Pang E."/>
            <person name="Cao H."/>
            <person name="Cha H."/>
            <person name="Lin T."/>
            <person name="Zhou Q."/>
            <person name="Shang Y."/>
            <person name="Li Y."/>
            <person name="Ivanov S."/>
            <person name="Sharma T."/>
            <person name="Velzen R.V."/>
            <person name="Ruijter N.D."/>
            <person name="Aanen D.K."/>
            <person name="Win J."/>
            <person name="Kamoun S."/>
            <person name="Bisseling T."/>
            <person name="Huang S."/>
        </authorList>
    </citation>
    <scope>NUCLEOTIDE SEQUENCE [LARGE SCALE GENOMIC DNA]</scope>
    <source>
        <strain evidence="12">DAOM197198w</strain>
    </source>
</reference>
<keyword evidence="5" id="KW-0496">Mitochondrion</keyword>
<comment type="similarity">
    <text evidence="3 8">Belongs to the peptidase M16 family.</text>
</comment>
<dbReference type="InterPro" id="IPR011765">
    <property type="entry name" value="Pept_M16_N"/>
</dbReference>
<evidence type="ECO:0000256" key="7">
    <source>
        <dbReference type="ARBA" id="ARBA00032315"/>
    </source>
</evidence>
<accession>A0A015JYD7</accession>
<sequence length="568" mass="63379">MFLPQILRATRSHFPTLRKFSVRSASSVTNIPYVEANIKKVCLTPLFSKLFQPLEINFDFSQDQELSKTISNEITKITTLSNGVRVTSENTPGHFSAVGVYIDVGSRYETPQTLGLSHMLDRLAFKSTKTHSIEQINSILESLGGNIMCASSREAVMYQSAIFSQDLSKVIALFSDVIRNPCITLKEVEEQKQTTLYEIQEIWQKPEMILPELLHTVAFKNNTLGNPMLCPEDRLMMMTPQLIKEYISTWYRPERMVLAVAGAQHEEIVELAMKHFGDIPRSPELNAHTILPFTTPKQIQTKSSLYKTITTAASSLFNANSSSIFTANQKAHYTGGSLFLDQSIPHTHVYVAFEGLSIHDPDIYGLAILQMLLGGGGSFSAGGPGKGMYSRLFTNVLNQYNWMESCMCFNHCYTDSGLFGISASCRPEYNHHILDVIAQQLNSVTRFDHGGVTQSELLRAKNQLKSSLLMNLESRMVQLEDLGRQVQVHGYKISAEEMCKKIDKVTLEDLVRIASKVIGGQIRNEGNGTGEVTIVAQGELNGLKDMQTVCEQYGLGKTKNSKKFKMVA</sequence>
<dbReference type="GO" id="GO:0004222">
    <property type="term" value="F:metalloendopeptidase activity"/>
    <property type="evidence" value="ECO:0007669"/>
    <property type="project" value="InterPro"/>
</dbReference>
<dbReference type="GO" id="GO:0005759">
    <property type="term" value="C:mitochondrial matrix"/>
    <property type="evidence" value="ECO:0007669"/>
    <property type="project" value="UniProtKB-SubCell"/>
</dbReference>
<dbReference type="Gene3D" id="3.30.830.10">
    <property type="entry name" value="Metalloenzyme, LuxS/M16 peptidase-like"/>
    <property type="match status" value="2"/>
</dbReference>
<dbReference type="InterPro" id="IPR001431">
    <property type="entry name" value="Pept_M16_Zn_BS"/>
</dbReference>
<keyword evidence="12" id="KW-1185">Reference proteome</keyword>
<dbReference type="InterPro" id="IPR007863">
    <property type="entry name" value="Peptidase_M16_C"/>
</dbReference>
<protein>
    <recommendedName>
        <fullName evidence="6">Alpha-MPP</fullName>
    </recommendedName>
    <alternativeName>
        <fullName evidence="7">Inactive zinc metalloprotease alpha</fullName>
    </alternativeName>
</protein>
<name>A0A015JYD7_RHIIW</name>
<evidence type="ECO:0000256" key="1">
    <source>
        <dbReference type="ARBA" id="ARBA00002123"/>
    </source>
</evidence>
<keyword evidence="4" id="KW-0809">Transit peptide</keyword>
<evidence type="ECO:0000256" key="4">
    <source>
        <dbReference type="ARBA" id="ARBA00022946"/>
    </source>
</evidence>
<dbReference type="InterPro" id="IPR050361">
    <property type="entry name" value="MPP/UQCRC_Complex"/>
</dbReference>